<reference evidence="9 10" key="1">
    <citation type="submission" date="2015-01" db="EMBL/GenBank/DDBJ databases">
        <title>The Genome Sequence of Fonsecaea pedrosoi CBS 271.37.</title>
        <authorList>
            <consortium name="The Broad Institute Genomics Platform"/>
            <person name="Cuomo C."/>
            <person name="de Hoog S."/>
            <person name="Gorbushina A."/>
            <person name="Stielow B."/>
            <person name="Teixiera M."/>
            <person name="Abouelleil A."/>
            <person name="Chapman S.B."/>
            <person name="Priest M."/>
            <person name="Young S.K."/>
            <person name="Wortman J."/>
            <person name="Nusbaum C."/>
            <person name="Birren B."/>
        </authorList>
    </citation>
    <scope>NUCLEOTIDE SEQUENCE [LARGE SCALE GENOMIC DNA]</scope>
    <source>
        <strain evidence="9 10">CBS 271.37</strain>
    </source>
</reference>
<keyword evidence="5 7" id="KW-0472">Membrane</keyword>
<evidence type="ECO:0000256" key="5">
    <source>
        <dbReference type="ARBA" id="ARBA00023136"/>
    </source>
</evidence>
<dbReference type="AlphaFoldDB" id="A0A0D2G5Y9"/>
<feature type="domain" description="Major facilitator superfamily (MFS) profile" evidence="8">
    <location>
        <begin position="63"/>
        <end position="545"/>
    </location>
</feature>
<protein>
    <recommendedName>
        <fullName evidence="8">Major facilitator superfamily (MFS) profile domain-containing protein</fullName>
    </recommendedName>
</protein>
<evidence type="ECO:0000256" key="6">
    <source>
        <dbReference type="SAM" id="MobiDB-lite"/>
    </source>
</evidence>
<organism evidence="9 10">
    <name type="scientific">Fonsecaea pedrosoi CBS 271.37</name>
    <dbReference type="NCBI Taxonomy" id="1442368"/>
    <lineage>
        <taxon>Eukaryota</taxon>
        <taxon>Fungi</taxon>
        <taxon>Dikarya</taxon>
        <taxon>Ascomycota</taxon>
        <taxon>Pezizomycotina</taxon>
        <taxon>Eurotiomycetes</taxon>
        <taxon>Chaetothyriomycetidae</taxon>
        <taxon>Chaetothyriales</taxon>
        <taxon>Herpotrichiellaceae</taxon>
        <taxon>Fonsecaea</taxon>
    </lineage>
</organism>
<evidence type="ECO:0000256" key="7">
    <source>
        <dbReference type="SAM" id="Phobius"/>
    </source>
</evidence>
<feature type="transmembrane region" description="Helical" evidence="7">
    <location>
        <begin position="235"/>
        <end position="252"/>
    </location>
</feature>
<dbReference type="OrthoDB" id="10262656at2759"/>
<feature type="transmembrane region" description="Helical" evidence="7">
    <location>
        <begin position="379"/>
        <end position="397"/>
    </location>
</feature>
<sequence length="573" mass="61944">MKPSDHGPLLRRKSSTPHYQTFGGISPPKSRGRPLSDSSNSSSHDLHNGDDNHQHSSPLPKKQMAILAVIALCEQTALNSISPYLPAMASTFPEVKQGQVGIYVGTIASAFALAQLATNFFWGWLSDHIGRKPVILMGTIFTAACFVAFGFVKTLPQAIAVQAFMGLLNGNQGVVSTCLGEITDRSNQSRAFTYLPVIYGLGGITGPIIGGVLVFPNNPFDTSKPNPYPYLPPNLLSAAILLVDFVLTSLFLEESLEEAQYLQPLGSRVRNLFSWLWQFTSSSRPHYLRRKGKSHQTPVHPNGLAEVSDDEDTDGGTEPPVFFPASEELKKKDVLNRDTILLLVTYLIFQLANISFNSLYPIFAQASPPTGRNLDPEEIGLSLAFAGVVTILFQIGVFGKLRDMMGNRWAYRIGLAGFVIAYVLMPWVGYKDDADGKMGTHGAVWLWLEICTVLLIKTVAAVGGLTSALLLITNSAPNHSVLGTLNGLAQTLSAAGRAVGPFVSGSLFSLATRVRPKGEALAFGVFGGISFIGFLLSFGIRSPNLEAEGWDSEDDDDDDEDDDGSDKSEDEDV</sequence>
<feature type="transmembrane region" description="Helical" evidence="7">
    <location>
        <begin position="409"/>
        <end position="429"/>
    </location>
</feature>
<gene>
    <name evidence="9" type="ORF">Z517_10778</name>
</gene>
<dbReference type="Pfam" id="PF07690">
    <property type="entry name" value="MFS_1"/>
    <property type="match status" value="1"/>
</dbReference>
<dbReference type="PANTHER" id="PTHR23504:SF39">
    <property type="entry name" value="TRANSPORTER, PUTATIVE (AFU_ORTHOLOGUE AFUA_6G03860)-RELATED"/>
    <property type="match status" value="1"/>
</dbReference>
<keyword evidence="4 7" id="KW-1133">Transmembrane helix</keyword>
<dbReference type="PROSITE" id="PS50850">
    <property type="entry name" value="MFS"/>
    <property type="match status" value="1"/>
</dbReference>
<dbReference type="PRINTS" id="PR01035">
    <property type="entry name" value="TCRTETA"/>
</dbReference>
<keyword evidence="2" id="KW-0813">Transport</keyword>
<feature type="transmembrane region" description="Helical" evidence="7">
    <location>
        <begin position="102"/>
        <end position="122"/>
    </location>
</feature>
<dbReference type="EMBL" id="KN846975">
    <property type="protein sequence ID" value="KIW76033.1"/>
    <property type="molecule type" value="Genomic_DNA"/>
</dbReference>
<evidence type="ECO:0000256" key="1">
    <source>
        <dbReference type="ARBA" id="ARBA00004141"/>
    </source>
</evidence>
<evidence type="ECO:0000259" key="8">
    <source>
        <dbReference type="PROSITE" id="PS50850"/>
    </source>
</evidence>
<feature type="compositionally biased region" description="Acidic residues" evidence="6">
    <location>
        <begin position="548"/>
        <end position="573"/>
    </location>
</feature>
<dbReference type="GeneID" id="25310268"/>
<dbReference type="GO" id="GO:0016020">
    <property type="term" value="C:membrane"/>
    <property type="evidence" value="ECO:0007669"/>
    <property type="project" value="UniProtKB-SubCell"/>
</dbReference>
<dbReference type="HOGENOM" id="CLU_001265_54_6_1"/>
<dbReference type="InterPro" id="IPR036259">
    <property type="entry name" value="MFS_trans_sf"/>
</dbReference>
<evidence type="ECO:0000256" key="4">
    <source>
        <dbReference type="ARBA" id="ARBA00022989"/>
    </source>
</evidence>
<proteinExistence type="predicted"/>
<feature type="region of interest" description="Disordered" evidence="6">
    <location>
        <begin position="288"/>
        <end position="318"/>
    </location>
</feature>
<dbReference type="PANTHER" id="PTHR23504">
    <property type="entry name" value="MAJOR FACILITATOR SUPERFAMILY DOMAIN-CONTAINING PROTEIN 10"/>
    <property type="match status" value="1"/>
</dbReference>
<dbReference type="InterPro" id="IPR011701">
    <property type="entry name" value="MFS"/>
</dbReference>
<dbReference type="SUPFAM" id="SSF103473">
    <property type="entry name" value="MFS general substrate transporter"/>
    <property type="match status" value="1"/>
</dbReference>
<feature type="transmembrane region" description="Helical" evidence="7">
    <location>
        <begin position="191"/>
        <end position="215"/>
    </location>
</feature>
<dbReference type="Gene3D" id="1.20.1250.20">
    <property type="entry name" value="MFS general substrate transporter like domains"/>
    <property type="match status" value="1"/>
</dbReference>
<dbReference type="VEuPathDB" id="FungiDB:Z517_10778"/>
<dbReference type="GO" id="GO:0022857">
    <property type="term" value="F:transmembrane transporter activity"/>
    <property type="evidence" value="ECO:0007669"/>
    <property type="project" value="InterPro"/>
</dbReference>
<dbReference type="RefSeq" id="XP_013279841.1">
    <property type="nucleotide sequence ID" value="XM_013424387.1"/>
</dbReference>
<name>A0A0D2G5Y9_9EURO</name>
<feature type="region of interest" description="Disordered" evidence="6">
    <location>
        <begin position="546"/>
        <end position="573"/>
    </location>
</feature>
<comment type="subcellular location">
    <subcellularLocation>
        <location evidence="1">Membrane</location>
        <topology evidence="1">Multi-pass membrane protein</topology>
    </subcellularLocation>
</comment>
<feature type="transmembrane region" description="Helical" evidence="7">
    <location>
        <begin position="444"/>
        <end position="472"/>
    </location>
</feature>
<feature type="transmembrane region" description="Helical" evidence="7">
    <location>
        <begin position="520"/>
        <end position="540"/>
    </location>
</feature>
<evidence type="ECO:0000313" key="10">
    <source>
        <dbReference type="Proteomes" id="UP000053029"/>
    </source>
</evidence>
<dbReference type="Proteomes" id="UP000053029">
    <property type="component" value="Unassembled WGS sequence"/>
</dbReference>
<keyword evidence="10" id="KW-1185">Reference proteome</keyword>
<feature type="transmembrane region" description="Helical" evidence="7">
    <location>
        <begin position="340"/>
        <end position="359"/>
    </location>
</feature>
<feature type="compositionally biased region" description="Basic and acidic residues" evidence="6">
    <location>
        <begin position="44"/>
        <end position="54"/>
    </location>
</feature>
<dbReference type="InterPro" id="IPR020846">
    <property type="entry name" value="MFS_dom"/>
</dbReference>
<keyword evidence="3 7" id="KW-0812">Transmembrane</keyword>
<evidence type="ECO:0000256" key="2">
    <source>
        <dbReference type="ARBA" id="ARBA00022448"/>
    </source>
</evidence>
<evidence type="ECO:0000313" key="9">
    <source>
        <dbReference type="EMBL" id="KIW76033.1"/>
    </source>
</evidence>
<accession>A0A0D2G5Y9</accession>
<dbReference type="InterPro" id="IPR001958">
    <property type="entry name" value="Tet-R_TetA/multi-R_MdtG-like"/>
</dbReference>
<feature type="transmembrane region" description="Helical" evidence="7">
    <location>
        <begin position="134"/>
        <end position="152"/>
    </location>
</feature>
<feature type="region of interest" description="Disordered" evidence="6">
    <location>
        <begin position="1"/>
        <end position="58"/>
    </location>
</feature>
<evidence type="ECO:0000256" key="3">
    <source>
        <dbReference type="ARBA" id="ARBA00022692"/>
    </source>
</evidence>